<evidence type="ECO:0000313" key="3">
    <source>
        <dbReference type="Proteomes" id="UP001346149"/>
    </source>
</evidence>
<dbReference type="Proteomes" id="UP001346149">
    <property type="component" value="Unassembled WGS sequence"/>
</dbReference>
<dbReference type="PANTHER" id="PTHR35995">
    <property type="entry name" value="OS04G0690500 PROTEIN"/>
    <property type="match status" value="1"/>
</dbReference>
<proteinExistence type="predicted"/>
<name>A0AAN7QGM6_TRANT</name>
<dbReference type="EMBL" id="JAXQNO010000022">
    <property type="protein sequence ID" value="KAK4767074.1"/>
    <property type="molecule type" value="Genomic_DNA"/>
</dbReference>
<accession>A0AAN7QGM6</accession>
<dbReference type="AlphaFoldDB" id="A0AAN7QGM6"/>
<evidence type="ECO:0000256" key="1">
    <source>
        <dbReference type="SAM" id="MobiDB-lite"/>
    </source>
</evidence>
<keyword evidence="3" id="KW-1185">Reference proteome</keyword>
<dbReference type="PANTHER" id="PTHR35995:SF1">
    <property type="entry name" value="OS04G0690500 PROTEIN"/>
    <property type="match status" value="1"/>
</dbReference>
<dbReference type="InterPro" id="IPR008004">
    <property type="entry name" value="OCTOPUS-like"/>
</dbReference>
<reference evidence="2 3" key="1">
    <citation type="journal article" date="2023" name="Hortic Res">
        <title>Pangenome of water caltrop reveals structural variations and asymmetric subgenome divergence after allopolyploidization.</title>
        <authorList>
            <person name="Zhang X."/>
            <person name="Chen Y."/>
            <person name="Wang L."/>
            <person name="Yuan Y."/>
            <person name="Fang M."/>
            <person name="Shi L."/>
            <person name="Lu R."/>
            <person name="Comes H.P."/>
            <person name="Ma Y."/>
            <person name="Chen Y."/>
            <person name="Huang G."/>
            <person name="Zhou Y."/>
            <person name="Zheng Z."/>
            <person name="Qiu Y."/>
        </authorList>
    </citation>
    <scope>NUCLEOTIDE SEQUENCE [LARGE SCALE GENOMIC DNA]</scope>
    <source>
        <strain evidence="2">F231</strain>
    </source>
</reference>
<feature type="region of interest" description="Disordered" evidence="1">
    <location>
        <begin position="153"/>
        <end position="174"/>
    </location>
</feature>
<sequence>MNRQRKDMSSSSSSSSCFFHPDVVFVGVCPLCLNERLIIIAAKRRRLSGLTDKAHRHDQPSIISGKKVAISIPKILSVVSLLARLEFRHWRNGSRDGSSGTEDDSFISIKFGDNGAASWEKDRPRSKVSIGNCNIPWIHRNPDRKVTAIKDAKPKSKTTTTEVKKSAIQHSNPQATSLRWRKRIGHLFHLIRWKRSSKAGAKVEGVKVRSGWMRAVTKRRETMKAKLAECN</sequence>
<evidence type="ECO:0000313" key="2">
    <source>
        <dbReference type="EMBL" id="KAK4767074.1"/>
    </source>
</evidence>
<comment type="caution">
    <text evidence="2">The sequence shown here is derived from an EMBL/GenBank/DDBJ whole genome shotgun (WGS) entry which is preliminary data.</text>
</comment>
<dbReference type="Pfam" id="PF05340">
    <property type="entry name" value="DUF740"/>
    <property type="match status" value="1"/>
</dbReference>
<protein>
    <submittedName>
        <fullName evidence="2">Uncharacterized protein</fullName>
    </submittedName>
</protein>
<gene>
    <name evidence="2" type="ORF">SAY86_014824</name>
</gene>
<organism evidence="2 3">
    <name type="scientific">Trapa natans</name>
    <name type="common">Water chestnut</name>
    <dbReference type="NCBI Taxonomy" id="22666"/>
    <lineage>
        <taxon>Eukaryota</taxon>
        <taxon>Viridiplantae</taxon>
        <taxon>Streptophyta</taxon>
        <taxon>Embryophyta</taxon>
        <taxon>Tracheophyta</taxon>
        <taxon>Spermatophyta</taxon>
        <taxon>Magnoliopsida</taxon>
        <taxon>eudicotyledons</taxon>
        <taxon>Gunneridae</taxon>
        <taxon>Pentapetalae</taxon>
        <taxon>rosids</taxon>
        <taxon>malvids</taxon>
        <taxon>Myrtales</taxon>
        <taxon>Lythraceae</taxon>
        <taxon>Trapa</taxon>
    </lineage>
</organism>